<sequence length="310" mass="34384">MKDNTTPCSTIYNDYLSAENNLHHFNVISNSITDYGLIYNYYGGTYGIVKITDTVIRGNYLNSKSVFEGVGGPILVAGNVFVDTIATHGSVTLNGYFIANDAQETTYMFYESGLCDAIIPYPMRTTPPMTPNETPIQTPQETQKQDPVQDPTEESTTNSKIISSGESNQNSSQGSKLILGFLTQKQFYICIGIICGLVLIILVLIFVIHRLRNKSETNSISEYSYSMPEEQAQPTEPFNSTNSNTHENPLFIKSEQPDDVFANDFEDVSFNDFNSDSTKASDIEDSAPEITKKPSNDQDATDEAPNKVYI</sequence>
<feature type="compositionally biased region" description="Low complexity" evidence="1">
    <location>
        <begin position="126"/>
        <end position="135"/>
    </location>
</feature>
<name>A2EZ77_TRIV3</name>
<protein>
    <submittedName>
        <fullName evidence="3">Uncharacterized protein</fullName>
    </submittedName>
</protein>
<accession>A2EZ77</accession>
<evidence type="ECO:0000256" key="2">
    <source>
        <dbReference type="SAM" id="Phobius"/>
    </source>
</evidence>
<keyword evidence="2" id="KW-0812">Transmembrane</keyword>
<dbReference type="VEuPathDB" id="TrichDB:TVAG_383680"/>
<dbReference type="Proteomes" id="UP000001542">
    <property type="component" value="Unassembled WGS sequence"/>
</dbReference>
<dbReference type="AlphaFoldDB" id="A2EZ77"/>
<feature type="region of interest" description="Disordered" evidence="1">
    <location>
        <begin position="272"/>
        <end position="310"/>
    </location>
</feature>
<feature type="region of interest" description="Disordered" evidence="1">
    <location>
        <begin position="225"/>
        <end position="248"/>
    </location>
</feature>
<evidence type="ECO:0000313" key="3">
    <source>
        <dbReference type="EMBL" id="EAY02065.1"/>
    </source>
</evidence>
<reference evidence="3" key="1">
    <citation type="submission" date="2006-10" db="EMBL/GenBank/DDBJ databases">
        <authorList>
            <person name="Amadeo P."/>
            <person name="Zhao Q."/>
            <person name="Wortman J."/>
            <person name="Fraser-Liggett C."/>
            <person name="Carlton J."/>
        </authorList>
    </citation>
    <scope>NUCLEOTIDE SEQUENCE</scope>
    <source>
        <strain evidence="3">G3</strain>
    </source>
</reference>
<dbReference type="EMBL" id="DS113548">
    <property type="protein sequence ID" value="EAY02065.1"/>
    <property type="molecule type" value="Genomic_DNA"/>
</dbReference>
<dbReference type="VEuPathDB" id="TrichDB:TVAGG3_0459210"/>
<keyword evidence="2" id="KW-1133">Transmembrane helix</keyword>
<feature type="region of interest" description="Disordered" evidence="1">
    <location>
        <begin position="126"/>
        <end position="172"/>
    </location>
</feature>
<feature type="compositionally biased region" description="Polar residues" evidence="1">
    <location>
        <begin position="232"/>
        <end position="247"/>
    </location>
</feature>
<dbReference type="InParanoid" id="A2EZ77"/>
<feature type="transmembrane region" description="Helical" evidence="2">
    <location>
        <begin position="186"/>
        <end position="208"/>
    </location>
</feature>
<dbReference type="KEGG" id="tva:4759896"/>
<reference evidence="3" key="2">
    <citation type="journal article" date="2007" name="Science">
        <title>Draft genome sequence of the sexually transmitted pathogen Trichomonas vaginalis.</title>
        <authorList>
            <person name="Carlton J.M."/>
            <person name="Hirt R.P."/>
            <person name="Silva J.C."/>
            <person name="Delcher A.L."/>
            <person name="Schatz M."/>
            <person name="Zhao Q."/>
            <person name="Wortman J.R."/>
            <person name="Bidwell S.L."/>
            <person name="Alsmark U.C.M."/>
            <person name="Besteiro S."/>
            <person name="Sicheritz-Ponten T."/>
            <person name="Noel C.J."/>
            <person name="Dacks J.B."/>
            <person name="Foster P.G."/>
            <person name="Simillion C."/>
            <person name="Van de Peer Y."/>
            <person name="Miranda-Saavedra D."/>
            <person name="Barton G.J."/>
            <person name="Westrop G.D."/>
            <person name="Mueller S."/>
            <person name="Dessi D."/>
            <person name="Fiori P.L."/>
            <person name="Ren Q."/>
            <person name="Paulsen I."/>
            <person name="Zhang H."/>
            <person name="Bastida-Corcuera F.D."/>
            <person name="Simoes-Barbosa A."/>
            <person name="Brown M.T."/>
            <person name="Hayes R.D."/>
            <person name="Mukherjee M."/>
            <person name="Okumura C.Y."/>
            <person name="Schneider R."/>
            <person name="Smith A.J."/>
            <person name="Vanacova S."/>
            <person name="Villalvazo M."/>
            <person name="Haas B.J."/>
            <person name="Pertea M."/>
            <person name="Feldblyum T.V."/>
            <person name="Utterback T.R."/>
            <person name="Shu C.L."/>
            <person name="Osoegawa K."/>
            <person name="de Jong P.J."/>
            <person name="Hrdy I."/>
            <person name="Horvathova L."/>
            <person name="Zubacova Z."/>
            <person name="Dolezal P."/>
            <person name="Malik S.B."/>
            <person name="Logsdon J.M. Jr."/>
            <person name="Henze K."/>
            <person name="Gupta A."/>
            <person name="Wang C.C."/>
            <person name="Dunne R.L."/>
            <person name="Upcroft J.A."/>
            <person name="Upcroft P."/>
            <person name="White O."/>
            <person name="Salzberg S.L."/>
            <person name="Tang P."/>
            <person name="Chiu C.-H."/>
            <person name="Lee Y.-S."/>
            <person name="Embley T.M."/>
            <person name="Coombs G.H."/>
            <person name="Mottram J.C."/>
            <person name="Tachezy J."/>
            <person name="Fraser-Liggett C.M."/>
            <person name="Johnson P.J."/>
        </authorList>
    </citation>
    <scope>NUCLEOTIDE SEQUENCE [LARGE SCALE GENOMIC DNA]</scope>
    <source>
        <strain evidence="3">G3</strain>
    </source>
</reference>
<organism evidence="3 4">
    <name type="scientific">Trichomonas vaginalis (strain ATCC PRA-98 / G3)</name>
    <dbReference type="NCBI Taxonomy" id="412133"/>
    <lineage>
        <taxon>Eukaryota</taxon>
        <taxon>Metamonada</taxon>
        <taxon>Parabasalia</taxon>
        <taxon>Trichomonadida</taxon>
        <taxon>Trichomonadidae</taxon>
        <taxon>Trichomonas</taxon>
    </lineage>
</organism>
<dbReference type="PANTHER" id="PTHR46155:SF1">
    <property type="entry name" value="BIFUNCTIONAL INHIBITOR_LIPID-TRANSFER PROTEIN_SEED STORAGE 2S ALBUMIN SUPERFAMILY PROTEIN"/>
    <property type="match status" value="1"/>
</dbReference>
<dbReference type="RefSeq" id="XP_001330519.1">
    <property type="nucleotide sequence ID" value="XM_001330484.1"/>
</dbReference>
<keyword evidence="4" id="KW-1185">Reference proteome</keyword>
<gene>
    <name evidence="3" type="ORF">TVAG_383680</name>
</gene>
<feature type="compositionally biased region" description="Low complexity" evidence="1">
    <location>
        <begin position="161"/>
        <end position="172"/>
    </location>
</feature>
<evidence type="ECO:0000256" key="1">
    <source>
        <dbReference type="SAM" id="MobiDB-lite"/>
    </source>
</evidence>
<proteinExistence type="predicted"/>
<dbReference type="PANTHER" id="PTHR46155">
    <property type="entry name" value="BIFUNCTIONAL INHIBITOR/LIPID-TRANSFER PROTEIN/SEED STORAGE 2S ALBUMIN SUPERFAMILY PROTEIN"/>
    <property type="match status" value="1"/>
</dbReference>
<keyword evidence="2" id="KW-0472">Membrane</keyword>
<evidence type="ECO:0000313" key="4">
    <source>
        <dbReference type="Proteomes" id="UP000001542"/>
    </source>
</evidence>
<feature type="compositionally biased region" description="Polar residues" evidence="1">
    <location>
        <begin position="136"/>
        <end position="146"/>
    </location>
</feature>